<dbReference type="PRINTS" id="PR00690">
    <property type="entry name" value="ADHESNFAMILY"/>
</dbReference>
<keyword evidence="4 13" id="KW-0813">Transport</keyword>
<gene>
    <name evidence="15" type="primary">yebL</name>
    <name evidence="15" type="ordered locus">SF1868</name>
</gene>
<dbReference type="AlphaFoldDB" id="A0A0H2V009"/>
<reference evidence="15 16" key="1">
    <citation type="journal article" date="2002" name="Nucleic Acids Res.">
        <title>Genome sequence of Shigella flexneri 2a: insights into pathogenicity through comparison with genomes of Escherichia coli K12 and O157.</title>
        <authorList>
            <person name="Jin Q."/>
            <person name="Yuan Z."/>
            <person name="Xu J."/>
            <person name="Wang Y."/>
            <person name="Shen Y."/>
            <person name="Lu W."/>
            <person name="Wang J."/>
            <person name="Liu H."/>
            <person name="Yang J."/>
            <person name="Yang F."/>
            <person name="Zhang X."/>
            <person name="Zhang J."/>
            <person name="Yang G."/>
            <person name="Wu H."/>
            <person name="Qu D."/>
            <person name="Dong J."/>
            <person name="Sun L."/>
            <person name="Xue Y."/>
            <person name="Zhao A."/>
            <person name="Gao Y."/>
            <person name="Zhu J."/>
            <person name="Kan B."/>
            <person name="Ding K."/>
            <person name="Chen S."/>
            <person name="Cheng H."/>
            <person name="Yao Z."/>
            <person name="He B."/>
            <person name="Chen R."/>
            <person name="Ma D."/>
            <person name="Qiang B."/>
            <person name="Wen Y."/>
            <person name="Hou Y."/>
            <person name="Yu J."/>
        </authorList>
    </citation>
    <scope>NUCLEOTIDE SEQUENCE [LARGE SCALE GENOMIC DNA]</scope>
    <source>
        <strain evidence="16">301 / Serotype 2a</strain>
    </source>
</reference>
<dbReference type="PATRIC" id="fig|198214.7.peg.2225"/>
<dbReference type="GO" id="GO:0006829">
    <property type="term" value="P:zinc ion transport"/>
    <property type="evidence" value="ECO:0007669"/>
    <property type="project" value="UniProtKB-KW"/>
</dbReference>
<dbReference type="SUPFAM" id="SSF53807">
    <property type="entry name" value="Helical backbone' metal receptor"/>
    <property type="match status" value="1"/>
</dbReference>
<keyword evidence="14" id="KW-0472">Membrane</keyword>
<keyword evidence="14" id="KW-1133">Transmembrane helix</keyword>
<dbReference type="GO" id="GO:0007155">
    <property type="term" value="P:cell adhesion"/>
    <property type="evidence" value="ECO:0007669"/>
    <property type="project" value="InterPro"/>
</dbReference>
<dbReference type="InterPro" id="IPR035520">
    <property type="entry name" value="ZnuA"/>
</dbReference>
<dbReference type="OMA" id="FHEAFDY"/>
<name>A0A0H2V009_SHIFL</name>
<evidence type="ECO:0000256" key="10">
    <source>
        <dbReference type="ARBA" id="ARBA00023065"/>
    </source>
</evidence>
<evidence type="ECO:0000256" key="5">
    <source>
        <dbReference type="ARBA" id="ARBA00022723"/>
    </source>
</evidence>
<keyword evidence="14" id="KW-0812">Transmembrane</keyword>
<feature type="transmembrane region" description="Helical" evidence="14">
    <location>
        <begin position="21"/>
        <end position="44"/>
    </location>
</feature>
<dbReference type="PANTHER" id="PTHR42953">
    <property type="entry name" value="HIGH-AFFINITY ZINC UPTAKE SYSTEM PROTEIN ZNUA-RELATED"/>
    <property type="match status" value="1"/>
</dbReference>
<keyword evidence="8" id="KW-0862">Zinc</keyword>
<evidence type="ECO:0000256" key="4">
    <source>
        <dbReference type="ARBA" id="ARBA00022448"/>
    </source>
</evidence>
<keyword evidence="11" id="KW-1015">Disulfide bond</keyword>
<comment type="similarity">
    <text evidence="2 13">Belongs to the bacterial solute-binding protein 9 family.</text>
</comment>
<evidence type="ECO:0000256" key="12">
    <source>
        <dbReference type="ARBA" id="ARBA00045516"/>
    </source>
</evidence>
<evidence type="ECO:0000313" key="15">
    <source>
        <dbReference type="EMBL" id="AAN43424.1"/>
    </source>
</evidence>
<keyword evidence="6" id="KW-0732">Signal</keyword>
<dbReference type="NCBIfam" id="NF007091">
    <property type="entry name" value="PRK09545.1"/>
    <property type="match status" value="1"/>
</dbReference>
<dbReference type="KEGG" id="sfl:SF1868"/>
<dbReference type="PaxDb" id="198214-SF1868"/>
<dbReference type="RefSeq" id="NP_707717.3">
    <property type="nucleotide sequence ID" value="NC_004337.2"/>
</dbReference>
<evidence type="ECO:0000256" key="11">
    <source>
        <dbReference type="ARBA" id="ARBA00023157"/>
    </source>
</evidence>
<comment type="function">
    <text evidence="12">Part of the ATP-binding cassette (ABC) transport system ZnuABC involved in zinc import. Binds zinc with high affinity and specificity and delivers it to the membrane permease for translocation into the cytoplasm.</text>
</comment>
<evidence type="ECO:0000256" key="6">
    <source>
        <dbReference type="ARBA" id="ARBA00022729"/>
    </source>
</evidence>
<dbReference type="Pfam" id="PF01297">
    <property type="entry name" value="ZnuA"/>
    <property type="match status" value="1"/>
</dbReference>
<keyword evidence="16" id="KW-1185">Reference proteome</keyword>
<dbReference type="GO" id="GO:0042597">
    <property type="term" value="C:periplasmic space"/>
    <property type="evidence" value="ECO:0007669"/>
    <property type="project" value="UniProtKB-SubCell"/>
</dbReference>
<evidence type="ECO:0000313" key="16">
    <source>
        <dbReference type="Proteomes" id="UP000001006"/>
    </source>
</evidence>
<dbReference type="PANTHER" id="PTHR42953:SF3">
    <property type="entry name" value="HIGH-AFFINITY ZINC UPTAKE SYSTEM PROTEIN ZNUA"/>
    <property type="match status" value="1"/>
</dbReference>
<dbReference type="FunFam" id="3.40.50.1980:FF:000006">
    <property type="entry name" value="Zinc ABC transporter substrate-binding protein ZnuA"/>
    <property type="match status" value="1"/>
</dbReference>
<dbReference type="Gene3D" id="3.40.50.1980">
    <property type="entry name" value="Nitrogenase molybdenum iron protein domain"/>
    <property type="match status" value="2"/>
</dbReference>
<evidence type="ECO:0000256" key="9">
    <source>
        <dbReference type="ARBA" id="ARBA00022906"/>
    </source>
</evidence>
<comment type="subcellular location">
    <subcellularLocation>
        <location evidence="1">Periplasm</location>
    </subcellularLocation>
</comment>
<evidence type="ECO:0000256" key="1">
    <source>
        <dbReference type="ARBA" id="ARBA00004418"/>
    </source>
</evidence>
<evidence type="ECO:0000256" key="7">
    <source>
        <dbReference type="ARBA" id="ARBA00022764"/>
    </source>
</evidence>
<evidence type="ECO:0000256" key="13">
    <source>
        <dbReference type="RuleBase" id="RU003512"/>
    </source>
</evidence>
<dbReference type="Proteomes" id="UP000001006">
    <property type="component" value="Chromosome"/>
</dbReference>
<protein>
    <recommendedName>
        <fullName evidence="3">High-affinity zinc uptake system protein ZnuA</fullName>
    </recommendedName>
</protein>
<dbReference type="CDD" id="cd01019">
    <property type="entry name" value="ZnuA"/>
    <property type="match status" value="1"/>
</dbReference>
<dbReference type="EMBL" id="AE005674">
    <property type="protein sequence ID" value="AAN43424.1"/>
    <property type="molecule type" value="Genomic_DNA"/>
</dbReference>
<keyword evidence="7" id="KW-0574">Periplasm</keyword>
<dbReference type="HOGENOM" id="CLU_016838_1_2_6"/>
<accession>A0A0H2V009</accession>
<organism evidence="15 16">
    <name type="scientific">Shigella flexneri</name>
    <dbReference type="NCBI Taxonomy" id="623"/>
    <lineage>
        <taxon>Bacteria</taxon>
        <taxon>Pseudomonadati</taxon>
        <taxon>Pseudomonadota</taxon>
        <taxon>Gammaproteobacteria</taxon>
        <taxon>Enterobacterales</taxon>
        <taxon>Enterobacteriaceae</taxon>
        <taxon>Shigella</taxon>
    </lineage>
</organism>
<dbReference type="GeneID" id="1025045"/>
<evidence type="ECO:0000256" key="14">
    <source>
        <dbReference type="SAM" id="Phobius"/>
    </source>
</evidence>
<keyword evidence="10" id="KW-0406">Ion transport</keyword>
<sequence length="352" mass="38736">MAKRNRDIFQGNQTCHVNFSLAVVMKCYNITLLIFITMIGRIMLHKKTLLFAALSTALWGGATQAADAAVVASLKPVGFIASAIADGVTETEVLLPDGASEHDYSLRPSDVKRLQNADLVVWVGPEMEAFMQKPVSKLPEAKQVTIAQLEDVKPLLMKSIHGDDDDHDHAEKSDEDHHHGDFNMHLWLSPEIARATAVAIHGKLVELMPQSRAKLDANLKDFEAQLASTETQVGNELAPLKGKGYFVFHDAYGYFEKQFGLTPLGHFTVNPEIQPGAQRLHEIRTQLVEQKATCVFAEPQFRPAVVESVARGTSVRMGTLDPLGTNIKLGKTSYSEFLSQLANQYASCLKGD</sequence>
<keyword evidence="5" id="KW-0479">Metal-binding</keyword>
<evidence type="ECO:0000256" key="3">
    <source>
        <dbReference type="ARBA" id="ARBA00015915"/>
    </source>
</evidence>
<dbReference type="GO" id="GO:0046872">
    <property type="term" value="F:metal ion binding"/>
    <property type="evidence" value="ECO:0007669"/>
    <property type="project" value="UniProtKB-KW"/>
</dbReference>
<evidence type="ECO:0000256" key="2">
    <source>
        <dbReference type="ARBA" id="ARBA00011028"/>
    </source>
</evidence>
<dbReference type="FunFam" id="3.40.50.1980:FF:000028">
    <property type="entry name" value="High-affinity zinc uptake system protein znuA"/>
    <property type="match status" value="1"/>
</dbReference>
<proteinExistence type="inferred from homology"/>
<evidence type="ECO:0000256" key="8">
    <source>
        <dbReference type="ARBA" id="ARBA00022833"/>
    </source>
</evidence>
<keyword evidence="9" id="KW-0864">Zinc transport</keyword>
<dbReference type="InterPro" id="IPR006127">
    <property type="entry name" value="ZnuA-like"/>
</dbReference>
<dbReference type="InterPro" id="IPR006128">
    <property type="entry name" value="Lipoprotein_PsaA-like"/>
</dbReference>
<dbReference type="InterPro" id="IPR050492">
    <property type="entry name" value="Bact_metal-bind_prot9"/>
</dbReference>